<comment type="caution">
    <text evidence="6">The sequence shown here is derived from an EMBL/GenBank/DDBJ whole genome shotgun (WGS) entry which is preliminary data.</text>
</comment>
<dbReference type="InterPro" id="IPR013762">
    <property type="entry name" value="Integrase-like_cat_sf"/>
</dbReference>
<protein>
    <submittedName>
        <fullName evidence="6">Integrase/recombinase XerC</fullName>
    </submittedName>
</protein>
<dbReference type="InterPro" id="IPR011010">
    <property type="entry name" value="DNA_brk_join_enz"/>
</dbReference>
<keyword evidence="3" id="KW-0233">DNA recombination</keyword>
<dbReference type="AlphaFoldDB" id="A0A660L897"/>
<dbReference type="OrthoDB" id="1822491at2"/>
<dbReference type="Proteomes" id="UP000278962">
    <property type="component" value="Unassembled WGS sequence"/>
</dbReference>
<dbReference type="Gene3D" id="1.10.443.10">
    <property type="entry name" value="Intergrase catalytic core"/>
    <property type="match status" value="1"/>
</dbReference>
<evidence type="ECO:0000313" key="6">
    <source>
        <dbReference type="EMBL" id="RKQ90485.1"/>
    </source>
</evidence>
<name>A0A660L897_9ACTN</name>
<evidence type="ECO:0000256" key="4">
    <source>
        <dbReference type="SAM" id="MobiDB-lite"/>
    </source>
</evidence>
<evidence type="ECO:0000313" key="7">
    <source>
        <dbReference type="Proteomes" id="UP000278962"/>
    </source>
</evidence>
<organism evidence="6 7">
    <name type="scientific">Solirubrobacter pauli</name>
    <dbReference type="NCBI Taxonomy" id="166793"/>
    <lineage>
        <taxon>Bacteria</taxon>
        <taxon>Bacillati</taxon>
        <taxon>Actinomycetota</taxon>
        <taxon>Thermoleophilia</taxon>
        <taxon>Solirubrobacterales</taxon>
        <taxon>Solirubrobacteraceae</taxon>
        <taxon>Solirubrobacter</taxon>
    </lineage>
</organism>
<feature type="domain" description="Tyr recombinase" evidence="5">
    <location>
        <begin position="47"/>
        <end position="243"/>
    </location>
</feature>
<comment type="similarity">
    <text evidence="1">Belongs to the 'phage' integrase family.</text>
</comment>
<dbReference type="GO" id="GO:0003677">
    <property type="term" value="F:DNA binding"/>
    <property type="evidence" value="ECO:0007669"/>
    <property type="project" value="UniProtKB-KW"/>
</dbReference>
<feature type="compositionally biased region" description="Basic and acidic residues" evidence="4">
    <location>
        <begin position="31"/>
        <end position="47"/>
    </location>
</feature>
<evidence type="ECO:0000259" key="5">
    <source>
        <dbReference type="PROSITE" id="PS51898"/>
    </source>
</evidence>
<dbReference type="InterPro" id="IPR050090">
    <property type="entry name" value="Tyrosine_recombinase_XerCD"/>
</dbReference>
<proteinExistence type="inferred from homology"/>
<reference evidence="6 7" key="1">
    <citation type="submission" date="2018-10" db="EMBL/GenBank/DDBJ databases">
        <title>Genomic Encyclopedia of Archaeal and Bacterial Type Strains, Phase II (KMG-II): from individual species to whole genera.</title>
        <authorList>
            <person name="Goeker M."/>
        </authorList>
    </citation>
    <scope>NUCLEOTIDE SEQUENCE [LARGE SCALE GENOMIC DNA]</scope>
    <source>
        <strain evidence="6 7">DSM 14954</strain>
    </source>
</reference>
<dbReference type="SUPFAM" id="SSF56349">
    <property type="entry name" value="DNA breaking-rejoining enzymes"/>
    <property type="match status" value="1"/>
</dbReference>
<keyword evidence="2" id="KW-0238">DNA-binding</keyword>
<dbReference type="CDD" id="cd00397">
    <property type="entry name" value="DNA_BRE_C"/>
    <property type="match status" value="1"/>
</dbReference>
<dbReference type="GO" id="GO:0006310">
    <property type="term" value="P:DNA recombination"/>
    <property type="evidence" value="ECO:0007669"/>
    <property type="project" value="UniProtKB-KW"/>
</dbReference>
<feature type="region of interest" description="Disordered" evidence="4">
    <location>
        <begin position="31"/>
        <end position="52"/>
    </location>
</feature>
<evidence type="ECO:0000256" key="1">
    <source>
        <dbReference type="ARBA" id="ARBA00008857"/>
    </source>
</evidence>
<dbReference type="RefSeq" id="WP_121247163.1">
    <property type="nucleotide sequence ID" value="NZ_RBIL01000001.1"/>
</dbReference>
<keyword evidence="7" id="KW-1185">Reference proteome</keyword>
<dbReference type="PANTHER" id="PTHR30349">
    <property type="entry name" value="PHAGE INTEGRASE-RELATED"/>
    <property type="match status" value="1"/>
</dbReference>
<dbReference type="PANTHER" id="PTHR30349:SF41">
    <property type="entry name" value="INTEGRASE_RECOMBINASE PROTEIN MJ0367-RELATED"/>
    <property type="match status" value="1"/>
</dbReference>
<accession>A0A660L897</accession>
<dbReference type="Pfam" id="PF00589">
    <property type="entry name" value="Phage_integrase"/>
    <property type="match status" value="1"/>
</dbReference>
<evidence type="ECO:0000256" key="2">
    <source>
        <dbReference type="ARBA" id="ARBA00023125"/>
    </source>
</evidence>
<dbReference type="EMBL" id="RBIL01000001">
    <property type="protein sequence ID" value="RKQ90485.1"/>
    <property type="molecule type" value="Genomic_DNA"/>
</dbReference>
<dbReference type="PROSITE" id="PS51898">
    <property type="entry name" value="TYR_RECOMBINASE"/>
    <property type="match status" value="1"/>
</dbReference>
<dbReference type="InterPro" id="IPR002104">
    <property type="entry name" value="Integrase_catalytic"/>
</dbReference>
<sequence>MAIAGGRGGGPASPATQRVYLSMIRALARQLGRDDATDTRVPRHEPGPPEALTDTDYQNLLRVPDRRTLRGKRDHALLGILGDCGLRAAELRGLRARDLRRPRANGRHHQLYVRGKGGKERAVPVPAETMKALEAWLKVHPLARGVALLDDDELFVRIGRRAHEEPLPLSSEAVYRIVRKHSLAAGIPQRLAHPHALRTYWVTHALESNVPIHEVKAHLGHSDIRTTAAYGAVRPENIGSIADVLDRRHQAARRSGRQR</sequence>
<dbReference type="GO" id="GO:0015074">
    <property type="term" value="P:DNA integration"/>
    <property type="evidence" value="ECO:0007669"/>
    <property type="project" value="InterPro"/>
</dbReference>
<gene>
    <name evidence="6" type="ORF">C8N24_0290</name>
</gene>
<evidence type="ECO:0000256" key="3">
    <source>
        <dbReference type="ARBA" id="ARBA00023172"/>
    </source>
</evidence>